<dbReference type="KEGG" id="gry:D7I44_07400"/>
<sequence length="168" mass="18944">MELDAATGQFVEALLAEGHHSLRNFRKLVGSWHVTGERLDEATGDWMPREFDYLVAWVLEGRAIQDLEVVTLPDGTRRTVAIGLRVADPQAGVARVSFFSPDANEYTSMIASTWRGGVRQDGSQNDGRPIRWNFTDIREDGYDWQGWVSDDEGATWHLVEELHGQRTA</sequence>
<evidence type="ECO:0000313" key="1">
    <source>
        <dbReference type="EMBL" id="AYG03373.1"/>
    </source>
</evidence>
<proteinExistence type="predicted"/>
<dbReference type="OrthoDB" id="9814791at2"/>
<organism evidence="1 2">
    <name type="scientific">Gryllotalpicola protaetiae</name>
    <dbReference type="NCBI Taxonomy" id="2419771"/>
    <lineage>
        <taxon>Bacteria</taxon>
        <taxon>Bacillati</taxon>
        <taxon>Actinomycetota</taxon>
        <taxon>Actinomycetes</taxon>
        <taxon>Micrococcales</taxon>
        <taxon>Microbacteriaceae</taxon>
        <taxon>Gryllotalpicola</taxon>
    </lineage>
</organism>
<evidence type="ECO:0000313" key="2">
    <source>
        <dbReference type="Proteomes" id="UP000275069"/>
    </source>
</evidence>
<keyword evidence="2" id="KW-1185">Reference proteome</keyword>
<dbReference type="EMBL" id="CP032624">
    <property type="protein sequence ID" value="AYG03373.1"/>
    <property type="molecule type" value="Genomic_DNA"/>
</dbReference>
<evidence type="ECO:0008006" key="3">
    <source>
        <dbReference type="Google" id="ProtNLM"/>
    </source>
</evidence>
<accession>A0A387BHS4</accession>
<gene>
    <name evidence="1" type="ORF">D7I44_07400</name>
</gene>
<dbReference type="Proteomes" id="UP000275069">
    <property type="component" value="Chromosome"/>
</dbReference>
<name>A0A387BHS4_9MICO</name>
<reference evidence="1 2" key="1">
    <citation type="submission" date="2018-09" db="EMBL/GenBank/DDBJ databases">
        <title>Genome sequencing of strain 2DFW10M-5.</title>
        <authorList>
            <person name="Heo J."/>
            <person name="Kim S.-J."/>
            <person name="Kwon S.-W."/>
        </authorList>
    </citation>
    <scope>NUCLEOTIDE SEQUENCE [LARGE SCALE GENOMIC DNA]</scope>
    <source>
        <strain evidence="1 2">2DFW10M-5</strain>
    </source>
</reference>
<dbReference type="RefSeq" id="WP_120788905.1">
    <property type="nucleotide sequence ID" value="NZ_CP032624.1"/>
</dbReference>
<protein>
    <recommendedName>
        <fullName evidence="3">DUF1579 domain-containing protein</fullName>
    </recommendedName>
</protein>
<dbReference type="AlphaFoldDB" id="A0A387BHS4"/>